<sequence length="442" mass="48212">MTYDSQHKRQWDAIRNDDMPSRGQQTLPTSSASASNKRRLTDYGHAAQPSYSSIPSLTHGVPGDGSSSTNNTDNSAGQYLPSIVSLTSVLDASREPQQESSIPNYRSSAFDEGHKMPPSFGDPRSTPPDPASLRLTSLGSSYSSRTSFPPEGNAYLDDKRSILHAPSGNTTSPQSEQHYTSNNPWHSSIPAYSNTSYRVSADEKTNGSSRVNKAYATKSFQSDMQRIEDWSARLHDFASKSVSFSGASQAGTLKELGGTQRMPTRQSLDESIEQARAILSVLQTWRDSEQAQMSNVSVVPPVFKLPHPTDPSLDSNNYSMGTYPNDCGSARQSGQPRTSPQLARWDRSDMDAMKHRKRSAPKSINPMVASNMPGASTTHGSNIPVARSAPPGRCHSCNISETPEWRRGPDGARTLCNACGLHFAKLTKRKQQLAEQGAIEQM</sequence>
<keyword evidence="1" id="KW-0479">Metal-binding</keyword>
<dbReference type="OrthoDB" id="2162994at2759"/>
<dbReference type="EMBL" id="CAHR02000074">
    <property type="protein sequence ID" value="CCG82235.1"/>
    <property type="molecule type" value="Genomic_DNA"/>
</dbReference>
<dbReference type="AlphaFoldDB" id="R4X980"/>
<feature type="compositionally biased region" description="Polar residues" evidence="5">
    <location>
        <begin position="22"/>
        <end position="35"/>
    </location>
</feature>
<dbReference type="InterPro" id="IPR013088">
    <property type="entry name" value="Znf_NHR/GATA"/>
</dbReference>
<dbReference type="InterPro" id="IPR000679">
    <property type="entry name" value="Znf_GATA"/>
</dbReference>
<dbReference type="Gene3D" id="3.30.50.10">
    <property type="entry name" value="Erythroid Transcription Factor GATA-1, subunit A"/>
    <property type="match status" value="1"/>
</dbReference>
<dbReference type="eggNOG" id="KOG1601">
    <property type="taxonomic scope" value="Eukaryota"/>
</dbReference>
<dbReference type="VEuPathDB" id="FungiDB:TAPDE_002241"/>
<dbReference type="GO" id="GO:0006355">
    <property type="term" value="P:regulation of DNA-templated transcription"/>
    <property type="evidence" value="ECO:0007669"/>
    <property type="project" value="InterPro"/>
</dbReference>
<keyword evidence="8" id="KW-1185">Reference proteome</keyword>
<feature type="compositionally biased region" description="Low complexity" evidence="5">
    <location>
        <begin position="64"/>
        <end position="75"/>
    </location>
</feature>
<feature type="compositionally biased region" description="Polar residues" evidence="5">
    <location>
        <begin position="98"/>
        <end position="107"/>
    </location>
</feature>
<dbReference type="SUPFAM" id="SSF57716">
    <property type="entry name" value="Glucocorticoid receptor-like (DNA-binding domain)"/>
    <property type="match status" value="1"/>
</dbReference>
<name>R4X980_TAPDE</name>
<dbReference type="Proteomes" id="UP000013776">
    <property type="component" value="Unassembled WGS sequence"/>
</dbReference>
<organism evidence="7 8">
    <name type="scientific">Taphrina deformans (strain PYCC 5710 / ATCC 11124 / CBS 356.35 / IMI 108563 / JCM 9778 / NBRC 8474)</name>
    <name type="common">Peach leaf curl fungus</name>
    <name type="synonym">Lalaria deformans</name>
    <dbReference type="NCBI Taxonomy" id="1097556"/>
    <lineage>
        <taxon>Eukaryota</taxon>
        <taxon>Fungi</taxon>
        <taxon>Dikarya</taxon>
        <taxon>Ascomycota</taxon>
        <taxon>Taphrinomycotina</taxon>
        <taxon>Taphrinomycetes</taxon>
        <taxon>Taphrinales</taxon>
        <taxon>Taphrinaceae</taxon>
        <taxon>Taphrina</taxon>
    </lineage>
</organism>
<feature type="compositionally biased region" description="Polar residues" evidence="5">
    <location>
        <begin position="167"/>
        <end position="187"/>
    </location>
</feature>
<dbReference type="PANTHER" id="PTHR47255">
    <property type="entry name" value="GATA TRANSCRIPTION FACTOR 22-RELATED"/>
    <property type="match status" value="1"/>
</dbReference>
<keyword evidence="2 4" id="KW-0863">Zinc-finger</keyword>
<gene>
    <name evidence="7" type="ORF">TAPDE_002241</name>
</gene>
<evidence type="ECO:0000313" key="8">
    <source>
        <dbReference type="Proteomes" id="UP000013776"/>
    </source>
</evidence>
<reference evidence="7 8" key="1">
    <citation type="journal article" date="2013" name="MBio">
        <title>Genome sequencing of the plant pathogen Taphrina deformans, the causal agent of peach leaf curl.</title>
        <authorList>
            <person name="Cisse O.H."/>
            <person name="Almeida J.M.G.C.F."/>
            <person name="Fonseca A."/>
            <person name="Kumar A.A."/>
            <person name="Salojaervi J."/>
            <person name="Overmyer K."/>
            <person name="Hauser P.M."/>
            <person name="Pagni M."/>
        </authorList>
    </citation>
    <scope>NUCLEOTIDE SEQUENCE [LARGE SCALE GENOMIC DNA]</scope>
    <source>
        <strain evidence="8">PYCC 5710 / ATCC 11124 / CBS 356.35 / IMI 108563 / JCM 9778 / NBRC 8474</strain>
    </source>
</reference>
<dbReference type="InterPro" id="IPR052138">
    <property type="entry name" value="GATA_ZnFinger_Domain"/>
</dbReference>
<evidence type="ECO:0000256" key="1">
    <source>
        <dbReference type="ARBA" id="ARBA00022723"/>
    </source>
</evidence>
<evidence type="ECO:0000256" key="4">
    <source>
        <dbReference type="PROSITE-ProRule" id="PRU00094"/>
    </source>
</evidence>
<dbReference type="SMART" id="SM00401">
    <property type="entry name" value="ZnF_GATA"/>
    <property type="match status" value="1"/>
</dbReference>
<feature type="compositionally biased region" description="Low complexity" evidence="5">
    <location>
        <begin position="132"/>
        <end position="147"/>
    </location>
</feature>
<protein>
    <submittedName>
        <fullName evidence="7">Sexual development transcription factor NsdD</fullName>
    </submittedName>
</protein>
<evidence type="ECO:0000256" key="5">
    <source>
        <dbReference type="SAM" id="MobiDB-lite"/>
    </source>
</evidence>
<dbReference type="PROSITE" id="PS50114">
    <property type="entry name" value="GATA_ZN_FINGER_2"/>
    <property type="match status" value="1"/>
</dbReference>
<feature type="domain" description="GATA-type" evidence="6">
    <location>
        <begin position="388"/>
        <end position="423"/>
    </location>
</feature>
<dbReference type="GO" id="GO:0043565">
    <property type="term" value="F:sequence-specific DNA binding"/>
    <property type="evidence" value="ECO:0007669"/>
    <property type="project" value="InterPro"/>
</dbReference>
<evidence type="ECO:0000256" key="3">
    <source>
        <dbReference type="ARBA" id="ARBA00022833"/>
    </source>
</evidence>
<proteinExistence type="predicted"/>
<dbReference type="STRING" id="1097556.R4X980"/>
<keyword evidence="3" id="KW-0862">Zinc</keyword>
<comment type="caution">
    <text evidence="7">The sequence shown here is derived from an EMBL/GenBank/DDBJ whole genome shotgun (WGS) entry which is preliminary data.</text>
</comment>
<evidence type="ECO:0000256" key="2">
    <source>
        <dbReference type="ARBA" id="ARBA00022771"/>
    </source>
</evidence>
<dbReference type="PROSITE" id="PS00344">
    <property type="entry name" value="GATA_ZN_FINGER_1"/>
    <property type="match status" value="1"/>
</dbReference>
<evidence type="ECO:0000313" key="7">
    <source>
        <dbReference type="EMBL" id="CCG82235.1"/>
    </source>
</evidence>
<dbReference type="GO" id="GO:0008270">
    <property type="term" value="F:zinc ion binding"/>
    <property type="evidence" value="ECO:0007669"/>
    <property type="project" value="UniProtKB-KW"/>
</dbReference>
<feature type="compositionally biased region" description="Basic and acidic residues" evidence="5">
    <location>
        <begin position="1"/>
        <end position="20"/>
    </location>
</feature>
<dbReference type="CDD" id="cd00202">
    <property type="entry name" value="ZnF_GATA"/>
    <property type="match status" value="1"/>
</dbReference>
<evidence type="ECO:0000259" key="6">
    <source>
        <dbReference type="PROSITE" id="PS50114"/>
    </source>
</evidence>
<dbReference type="Pfam" id="PF00320">
    <property type="entry name" value="GATA"/>
    <property type="match status" value="1"/>
</dbReference>
<accession>R4X980</accession>
<feature type="region of interest" description="Disordered" evidence="5">
    <location>
        <begin position="1"/>
        <end position="78"/>
    </location>
</feature>
<feature type="region of interest" description="Disordered" evidence="5">
    <location>
        <begin position="91"/>
        <end position="187"/>
    </location>
</feature>
<dbReference type="PANTHER" id="PTHR47255:SF4">
    <property type="entry name" value="GATA ZINC FINGER DOMAIN-CONTAINING PROTEIN 12"/>
    <property type="match status" value="1"/>
</dbReference>